<sequence>MDLLGFLKKKVYRKEKWADVPFRGYVFLPEGNYPSDVFIVEVKEKTKLFGKEESYIEYHIFPDEGIPVPSGLDGNKAIKIWSETVRATGYKQALSRLANHIEWKRMMEGKEGWDKDITYKRVDFDKPLFDLDAE</sequence>
<protein>
    <submittedName>
        <fullName evidence="1">Uncharacterized protein</fullName>
    </submittedName>
</protein>
<gene>
    <name evidence="1" type="ORF">B5S_0165</name>
</gene>
<organism evidence="1 2">
    <name type="scientific">Bacillus phage B5S</name>
    <dbReference type="NCBI Taxonomy" id="1126949"/>
    <lineage>
        <taxon>Viruses</taxon>
        <taxon>Duplodnaviria</taxon>
        <taxon>Heunggongvirae</taxon>
        <taxon>Uroviricota</taxon>
        <taxon>Caudoviricetes</taxon>
        <taxon>Herelleviridae</taxon>
        <taxon>Bastillevirinae</taxon>
        <taxon>Bequatrovirus</taxon>
        <taxon>Bequatrovirus B4</taxon>
    </lineage>
</organism>
<dbReference type="EMBL" id="JN797796">
    <property type="protein sequence ID" value="AEW47399.1"/>
    <property type="molecule type" value="Genomic_DNA"/>
</dbReference>
<name>J9PRH5_9CAUD</name>
<evidence type="ECO:0000313" key="1">
    <source>
        <dbReference type="EMBL" id="AEW47399.1"/>
    </source>
</evidence>
<accession>J9PRH5</accession>
<proteinExistence type="predicted"/>
<evidence type="ECO:0000313" key="2">
    <source>
        <dbReference type="Proteomes" id="UP000006291"/>
    </source>
</evidence>
<reference evidence="1 2" key="1">
    <citation type="submission" date="2011-09" db="EMBL/GenBank/DDBJ databases">
        <title>Complete Genome Sequence of Bacillus cereus Bacteriophage B5S.</title>
        <authorList>
            <person name="Lee J.-H."/>
            <person name="Shin H."/>
            <person name="Son B."/>
            <person name="Ryu S."/>
        </authorList>
    </citation>
    <scope>NUCLEOTIDE SEQUENCE [LARGE SCALE GENOMIC DNA]</scope>
</reference>
<dbReference type="Proteomes" id="UP000006291">
    <property type="component" value="Segment"/>
</dbReference>